<dbReference type="GO" id="GO:0032259">
    <property type="term" value="P:methylation"/>
    <property type="evidence" value="ECO:0007669"/>
    <property type="project" value="UniProtKB-KW"/>
</dbReference>
<dbReference type="GO" id="GO:0008168">
    <property type="term" value="F:methyltransferase activity"/>
    <property type="evidence" value="ECO:0007669"/>
    <property type="project" value="UniProtKB-KW"/>
</dbReference>
<gene>
    <name evidence="2" type="ORF">ABIE19_003294</name>
</gene>
<name>A0ABV2RFI0_9CAUL</name>
<dbReference type="Gene3D" id="3.40.50.150">
    <property type="entry name" value="Vaccinia Virus protein VP39"/>
    <property type="match status" value="1"/>
</dbReference>
<feature type="region of interest" description="Disordered" evidence="1">
    <location>
        <begin position="228"/>
        <end position="263"/>
    </location>
</feature>
<protein>
    <submittedName>
        <fullName evidence="2">SAM-dependent methyltransferase</fullName>
    </submittedName>
</protein>
<comment type="caution">
    <text evidence="2">The sequence shown here is derived from an EMBL/GenBank/DDBJ whole genome shotgun (WGS) entry which is preliminary data.</text>
</comment>
<dbReference type="Pfam" id="PF13489">
    <property type="entry name" value="Methyltransf_23"/>
    <property type="match status" value="1"/>
</dbReference>
<dbReference type="Proteomes" id="UP001549313">
    <property type="component" value="Unassembled WGS sequence"/>
</dbReference>
<evidence type="ECO:0000256" key="1">
    <source>
        <dbReference type="SAM" id="MobiDB-lite"/>
    </source>
</evidence>
<evidence type="ECO:0000313" key="2">
    <source>
        <dbReference type="EMBL" id="MET4685343.1"/>
    </source>
</evidence>
<proteinExistence type="predicted"/>
<keyword evidence="3" id="KW-1185">Reference proteome</keyword>
<dbReference type="SUPFAM" id="SSF53335">
    <property type="entry name" value="S-adenosyl-L-methionine-dependent methyltransferases"/>
    <property type="match status" value="1"/>
</dbReference>
<sequence>MRRSIEDLRAFYGEPTGALVRRVLARRLDDAWGEAEGCDVLGLGYATPWLDGFVGARRVIAAMPGGQGAEAWAAAGRNRTVLVDDRRLPFIAGSFDRILLVHALEEADDPRALLTEAVRAMAPAGRIILATAARGGLWARAEATPFGHGRPFTRRQLERLVREVGLEPSAWSQALYVPPWRPLLPMAEGIEQVGRHVFPGAAGLIMLEATRQAYARVRPTGLGQAVLGARPSLTPSPASRDHAPPAPATQRRLGPMAVERKRS</sequence>
<keyword evidence="2" id="KW-0489">Methyltransferase</keyword>
<organism evidence="2 3">
    <name type="scientific">Brevundimonas faecalis</name>
    <dbReference type="NCBI Taxonomy" id="947378"/>
    <lineage>
        <taxon>Bacteria</taxon>
        <taxon>Pseudomonadati</taxon>
        <taxon>Pseudomonadota</taxon>
        <taxon>Alphaproteobacteria</taxon>
        <taxon>Caulobacterales</taxon>
        <taxon>Caulobacteraceae</taxon>
        <taxon>Brevundimonas</taxon>
    </lineage>
</organism>
<evidence type="ECO:0000313" key="3">
    <source>
        <dbReference type="Proteomes" id="UP001549313"/>
    </source>
</evidence>
<dbReference type="InterPro" id="IPR029063">
    <property type="entry name" value="SAM-dependent_MTases_sf"/>
</dbReference>
<reference evidence="2 3" key="1">
    <citation type="submission" date="2024-06" db="EMBL/GenBank/DDBJ databases">
        <title>Sorghum-associated microbial communities from plants grown in Nebraska, USA.</title>
        <authorList>
            <person name="Schachtman D."/>
        </authorList>
    </citation>
    <scope>NUCLEOTIDE SEQUENCE [LARGE SCALE GENOMIC DNA]</scope>
    <source>
        <strain evidence="2 3">2814</strain>
    </source>
</reference>
<accession>A0ABV2RFI0</accession>
<keyword evidence="2" id="KW-0808">Transferase</keyword>
<dbReference type="RefSeq" id="WP_354090307.1">
    <property type="nucleotide sequence ID" value="NZ_JBEPTF010000006.1"/>
</dbReference>
<dbReference type="EMBL" id="JBEPTF010000006">
    <property type="protein sequence ID" value="MET4685343.1"/>
    <property type="molecule type" value="Genomic_DNA"/>
</dbReference>